<proteinExistence type="predicted"/>
<evidence type="ECO:0000313" key="2">
    <source>
        <dbReference type="Proteomes" id="UP000785679"/>
    </source>
</evidence>
<evidence type="ECO:0000313" key="1">
    <source>
        <dbReference type="EMBL" id="TNV71365.1"/>
    </source>
</evidence>
<dbReference type="AlphaFoldDB" id="A0A8J8NBD8"/>
<reference evidence="1" key="1">
    <citation type="submission" date="2019-06" db="EMBL/GenBank/DDBJ databases">
        <authorList>
            <person name="Zheng W."/>
        </authorList>
    </citation>
    <scope>NUCLEOTIDE SEQUENCE</scope>
    <source>
        <strain evidence="1">QDHG01</strain>
    </source>
</reference>
<protein>
    <submittedName>
        <fullName evidence="1">Uncharacterized protein</fullName>
    </submittedName>
</protein>
<accession>A0A8J8NBD8</accession>
<comment type="caution">
    <text evidence="1">The sequence shown here is derived from an EMBL/GenBank/DDBJ whole genome shotgun (WGS) entry which is preliminary data.</text>
</comment>
<gene>
    <name evidence="1" type="ORF">FGO68_gene16113</name>
</gene>
<name>A0A8J8NBD8_HALGN</name>
<dbReference type="Proteomes" id="UP000785679">
    <property type="component" value="Unassembled WGS sequence"/>
</dbReference>
<dbReference type="EMBL" id="RRYP01029897">
    <property type="protein sequence ID" value="TNV71365.1"/>
    <property type="molecule type" value="Genomic_DNA"/>
</dbReference>
<sequence length="106" mass="11962">MAVVSSCREVLGQVPQRAQPLYLVASTQRWELQIDCLRKQRGRRGRRQVIMALTPRATHVLQWLVQRVATQQQDANLQSQSQFGLGSATRPYEAGIASNRVSAMTR</sequence>
<keyword evidence="2" id="KW-1185">Reference proteome</keyword>
<organism evidence="1 2">
    <name type="scientific">Halteria grandinella</name>
    <dbReference type="NCBI Taxonomy" id="5974"/>
    <lineage>
        <taxon>Eukaryota</taxon>
        <taxon>Sar</taxon>
        <taxon>Alveolata</taxon>
        <taxon>Ciliophora</taxon>
        <taxon>Intramacronucleata</taxon>
        <taxon>Spirotrichea</taxon>
        <taxon>Stichotrichia</taxon>
        <taxon>Sporadotrichida</taxon>
        <taxon>Halteriidae</taxon>
        <taxon>Halteria</taxon>
    </lineage>
</organism>